<dbReference type="OrthoDB" id="5589325at2759"/>
<proteinExistence type="predicted"/>
<evidence type="ECO:0000256" key="1">
    <source>
        <dbReference type="ARBA" id="ARBA00022729"/>
    </source>
</evidence>
<dbReference type="Pfam" id="PF10342">
    <property type="entry name" value="Kre9_KNH"/>
    <property type="match status" value="1"/>
</dbReference>
<dbReference type="EMBL" id="ML977578">
    <property type="protein sequence ID" value="KAF2002344.1"/>
    <property type="molecule type" value="Genomic_DNA"/>
</dbReference>
<evidence type="ECO:0000313" key="6">
    <source>
        <dbReference type="EMBL" id="KAF2002344.1"/>
    </source>
</evidence>
<keyword evidence="3" id="KW-0472">Membrane</keyword>
<feature type="compositionally biased region" description="Low complexity" evidence="2">
    <location>
        <begin position="177"/>
        <end position="195"/>
    </location>
</feature>
<feature type="chain" id="PRO_5025668253" description="Yeast cell wall synthesis Kre9/Knh1-like N-terminal domain-containing protein" evidence="4">
    <location>
        <begin position="21"/>
        <end position="388"/>
    </location>
</feature>
<sequence length="388" mass="40481">MITLYVRILALLTLSVTAIAQSVQFTEFPETVETGKSYTIDWSPAVAASILLRKGSSSDLKVVSTLVTGRLPPFFWTVPESLEAGDDYALEIQTLGEQINFSGYFKVVRGSGKTPASSDQIQSTSLVTSASPPRSSSEVVTTAPSVTKSSDATSPTPTPSSIPDTSSTASNNSGPNSSTFTTQTSSTTPPQLSETGTSAPIGQGLSTGAKAGIGVGATLGGLALVLGGLFLGIVVRRRKNAGAKDQESSSYQYVGKPELDGQGIQVGEKPELDGTEISSAEVKAAIELRHEAELEGTGGPQNLAVLGYPPVSPVRGDIGELDGRERPQELADIGQAPVSPVQNEAVENEASDLDALKTRNTKETGPQGPYEHPQLIENPWAQGDAPQR</sequence>
<keyword evidence="3" id="KW-0812">Transmembrane</keyword>
<dbReference type="Proteomes" id="UP000799779">
    <property type="component" value="Unassembled WGS sequence"/>
</dbReference>
<protein>
    <recommendedName>
        <fullName evidence="5">Yeast cell wall synthesis Kre9/Knh1-like N-terminal domain-containing protein</fullName>
    </recommendedName>
</protein>
<name>A0A6A5WN83_9PLEO</name>
<gene>
    <name evidence="6" type="ORF">P154DRAFT_618743</name>
</gene>
<feature type="transmembrane region" description="Helical" evidence="3">
    <location>
        <begin position="213"/>
        <end position="235"/>
    </location>
</feature>
<feature type="region of interest" description="Disordered" evidence="2">
    <location>
        <begin position="316"/>
        <end position="388"/>
    </location>
</feature>
<feature type="domain" description="Yeast cell wall synthesis Kre9/Knh1-like N-terminal" evidence="5">
    <location>
        <begin position="30"/>
        <end position="107"/>
    </location>
</feature>
<dbReference type="PANTHER" id="PTHR40633">
    <property type="entry name" value="MATRIX PROTEIN, PUTATIVE (AFU_ORTHOLOGUE AFUA_8G05410)-RELATED"/>
    <property type="match status" value="1"/>
</dbReference>
<evidence type="ECO:0000259" key="5">
    <source>
        <dbReference type="Pfam" id="PF10342"/>
    </source>
</evidence>
<evidence type="ECO:0000313" key="7">
    <source>
        <dbReference type="Proteomes" id="UP000799779"/>
    </source>
</evidence>
<dbReference type="PANTHER" id="PTHR40633:SF1">
    <property type="entry name" value="GPI ANCHORED SERINE-THREONINE RICH PROTEIN (AFU_ORTHOLOGUE AFUA_1G03630)"/>
    <property type="match status" value="1"/>
</dbReference>
<evidence type="ECO:0000256" key="3">
    <source>
        <dbReference type="SAM" id="Phobius"/>
    </source>
</evidence>
<dbReference type="InterPro" id="IPR052982">
    <property type="entry name" value="SRP1/TIP1-like"/>
</dbReference>
<feature type="compositionally biased region" description="Low complexity" evidence="2">
    <location>
        <begin position="149"/>
        <end position="170"/>
    </location>
</feature>
<evidence type="ECO:0000256" key="4">
    <source>
        <dbReference type="SAM" id="SignalP"/>
    </source>
</evidence>
<accession>A0A6A5WN83</accession>
<reference evidence="6" key="1">
    <citation type="journal article" date="2020" name="Stud. Mycol.">
        <title>101 Dothideomycetes genomes: a test case for predicting lifestyles and emergence of pathogens.</title>
        <authorList>
            <person name="Haridas S."/>
            <person name="Albert R."/>
            <person name="Binder M."/>
            <person name="Bloem J."/>
            <person name="Labutti K."/>
            <person name="Salamov A."/>
            <person name="Andreopoulos B."/>
            <person name="Baker S."/>
            <person name="Barry K."/>
            <person name="Bills G."/>
            <person name="Bluhm B."/>
            <person name="Cannon C."/>
            <person name="Castanera R."/>
            <person name="Culley D."/>
            <person name="Daum C."/>
            <person name="Ezra D."/>
            <person name="Gonzalez J."/>
            <person name="Henrissat B."/>
            <person name="Kuo A."/>
            <person name="Liang C."/>
            <person name="Lipzen A."/>
            <person name="Lutzoni F."/>
            <person name="Magnuson J."/>
            <person name="Mondo S."/>
            <person name="Nolan M."/>
            <person name="Ohm R."/>
            <person name="Pangilinan J."/>
            <person name="Park H.-J."/>
            <person name="Ramirez L."/>
            <person name="Alfaro M."/>
            <person name="Sun H."/>
            <person name="Tritt A."/>
            <person name="Yoshinaga Y."/>
            <person name="Zwiers L.-H."/>
            <person name="Turgeon B."/>
            <person name="Goodwin S."/>
            <person name="Spatafora J."/>
            <person name="Crous P."/>
            <person name="Grigoriev I."/>
        </authorList>
    </citation>
    <scope>NUCLEOTIDE SEQUENCE</scope>
    <source>
        <strain evidence="6">CBS 123094</strain>
    </source>
</reference>
<keyword evidence="1 4" id="KW-0732">Signal</keyword>
<keyword evidence="3" id="KW-1133">Transmembrane helix</keyword>
<organism evidence="6 7">
    <name type="scientific">Amniculicola lignicola CBS 123094</name>
    <dbReference type="NCBI Taxonomy" id="1392246"/>
    <lineage>
        <taxon>Eukaryota</taxon>
        <taxon>Fungi</taxon>
        <taxon>Dikarya</taxon>
        <taxon>Ascomycota</taxon>
        <taxon>Pezizomycotina</taxon>
        <taxon>Dothideomycetes</taxon>
        <taxon>Pleosporomycetidae</taxon>
        <taxon>Pleosporales</taxon>
        <taxon>Amniculicolaceae</taxon>
        <taxon>Amniculicola</taxon>
    </lineage>
</organism>
<feature type="region of interest" description="Disordered" evidence="2">
    <location>
        <begin position="113"/>
        <end position="203"/>
    </location>
</feature>
<evidence type="ECO:0000256" key="2">
    <source>
        <dbReference type="SAM" id="MobiDB-lite"/>
    </source>
</evidence>
<feature type="compositionally biased region" description="Basic and acidic residues" evidence="2">
    <location>
        <begin position="317"/>
        <end position="329"/>
    </location>
</feature>
<feature type="signal peptide" evidence="4">
    <location>
        <begin position="1"/>
        <end position="20"/>
    </location>
</feature>
<keyword evidence="7" id="KW-1185">Reference proteome</keyword>
<feature type="compositionally biased region" description="Polar residues" evidence="2">
    <location>
        <begin position="114"/>
        <end position="148"/>
    </location>
</feature>
<dbReference type="InterPro" id="IPR018466">
    <property type="entry name" value="Kre9/Knh1-like_N"/>
</dbReference>
<dbReference type="AlphaFoldDB" id="A0A6A5WN83"/>